<gene>
    <name evidence="10" type="primary">otud6b</name>
    <name evidence="10" type="ORF">AVEN_192119_1</name>
</gene>
<dbReference type="InterPro" id="IPR050704">
    <property type="entry name" value="Peptidase_C85-like"/>
</dbReference>
<feature type="chain" id="PRO_5021241788" description="ubiquitinyl hydrolase 1" evidence="8">
    <location>
        <begin position="29"/>
        <end position="387"/>
    </location>
</feature>
<evidence type="ECO:0000259" key="9">
    <source>
        <dbReference type="PROSITE" id="PS50802"/>
    </source>
</evidence>
<dbReference type="PANTHER" id="PTHR12419">
    <property type="entry name" value="OTU DOMAIN CONTAINING PROTEIN"/>
    <property type="match status" value="1"/>
</dbReference>
<keyword evidence="4" id="KW-0833">Ubl conjugation pathway</keyword>
<dbReference type="Pfam" id="PF02338">
    <property type="entry name" value="OTU"/>
    <property type="match status" value="1"/>
</dbReference>
<keyword evidence="3" id="KW-0645">Protease</keyword>
<dbReference type="Proteomes" id="UP000499080">
    <property type="component" value="Unassembled WGS sequence"/>
</dbReference>
<protein>
    <recommendedName>
        <fullName evidence="2">ubiquitinyl hydrolase 1</fullName>
        <ecNumber evidence="2">3.4.19.12</ecNumber>
    </recommendedName>
</protein>
<evidence type="ECO:0000256" key="7">
    <source>
        <dbReference type="SAM" id="MobiDB-lite"/>
    </source>
</evidence>
<dbReference type="FunFam" id="3.90.70.80:FF:000003">
    <property type="entry name" value="OTU domain-containing protein 6B"/>
    <property type="match status" value="1"/>
</dbReference>
<dbReference type="EC" id="3.4.19.12" evidence="2"/>
<dbReference type="AlphaFoldDB" id="A0A4Y2B984"/>
<comment type="caution">
    <text evidence="10">The sequence shown here is derived from an EMBL/GenBank/DDBJ whole genome shotgun (WGS) entry which is preliminary data.</text>
</comment>
<dbReference type="SUPFAM" id="SSF54001">
    <property type="entry name" value="Cysteine proteinases"/>
    <property type="match status" value="1"/>
</dbReference>
<evidence type="ECO:0000256" key="2">
    <source>
        <dbReference type="ARBA" id="ARBA00012759"/>
    </source>
</evidence>
<evidence type="ECO:0000256" key="5">
    <source>
        <dbReference type="ARBA" id="ARBA00022801"/>
    </source>
</evidence>
<dbReference type="GO" id="GO:0004843">
    <property type="term" value="F:cysteine-type deubiquitinase activity"/>
    <property type="evidence" value="ECO:0007669"/>
    <property type="project" value="UniProtKB-EC"/>
</dbReference>
<comment type="catalytic activity">
    <reaction evidence="1">
        <text>Thiol-dependent hydrolysis of ester, thioester, amide, peptide and isopeptide bonds formed by the C-terminal Gly of ubiquitin (a 76-residue protein attached to proteins as an intracellular targeting signal).</text>
        <dbReference type="EC" id="3.4.19.12"/>
    </reaction>
</comment>
<proteinExistence type="predicted"/>
<dbReference type="PANTHER" id="PTHR12419:SF10">
    <property type="entry name" value="DEUBIQUITINASE OTUD6B"/>
    <property type="match status" value="1"/>
</dbReference>
<feature type="region of interest" description="Disordered" evidence="7">
    <location>
        <begin position="72"/>
        <end position="94"/>
    </location>
</feature>
<keyword evidence="8" id="KW-0732">Signal</keyword>
<evidence type="ECO:0000256" key="4">
    <source>
        <dbReference type="ARBA" id="ARBA00022786"/>
    </source>
</evidence>
<dbReference type="Gene3D" id="3.90.70.80">
    <property type="match status" value="1"/>
</dbReference>
<dbReference type="InterPro" id="IPR049772">
    <property type="entry name" value="OTU_OTUD6"/>
</dbReference>
<dbReference type="InterPro" id="IPR038765">
    <property type="entry name" value="Papain-like_cys_pep_sf"/>
</dbReference>
<feature type="region of interest" description="Disordered" evidence="7">
    <location>
        <begin position="36"/>
        <end position="58"/>
    </location>
</feature>
<dbReference type="OrthoDB" id="415023at2759"/>
<evidence type="ECO:0000256" key="1">
    <source>
        <dbReference type="ARBA" id="ARBA00000707"/>
    </source>
</evidence>
<feature type="domain" description="OTU" evidence="9">
    <location>
        <begin position="126"/>
        <end position="264"/>
    </location>
</feature>
<dbReference type="CDD" id="cd22761">
    <property type="entry name" value="OTU_OTUD6"/>
    <property type="match status" value="1"/>
</dbReference>
<evidence type="ECO:0000256" key="8">
    <source>
        <dbReference type="SAM" id="SignalP"/>
    </source>
</evidence>
<sequence>MGSASSLGSRHILSFLGMFTTTMLLTHSARNASGDLPKLYNVSENPSHESEQSEETSEYLCADGLENSELLGAPQKLSKAQKRRNKKSQKEKERVKAIAEQELENLTGNRFIESAEIAKKLSERQLAIHEVPSDGNCLYTAIEHQLSTLNLEKMTVKSLRELTSKYLLSHKEDYLPFLTDPDTGDTLSDEQYIKYCEDIINTTAWGGQIEIQVLSKICGKPIEVIQAEGPSIIAGDEASSPKLIISYHRHAYGLGEHYNSVVPCLSNQIQELKSDQNKWQDKPAKAKLTSEANFTSEEMEILLKSSKLIEALLKWAETFERCSEGLKCNVCQTVLKFNFENGDNFDENNMPVTFRHLKYDLCRYLKTVAHCENLLTAKELSIQEKKD</sequence>
<name>A0A4Y2B984_ARAVE</name>
<evidence type="ECO:0000256" key="3">
    <source>
        <dbReference type="ARBA" id="ARBA00022670"/>
    </source>
</evidence>
<evidence type="ECO:0000313" key="11">
    <source>
        <dbReference type="Proteomes" id="UP000499080"/>
    </source>
</evidence>
<evidence type="ECO:0000313" key="10">
    <source>
        <dbReference type="EMBL" id="GBL87969.1"/>
    </source>
</evidence>
<dbReference type="GO" id="GO:0006508">
    <property type="term" value="P:proteolysis"/>
    <property type="evidence" value="ECO:0007669"/>
    <property type="project" value="UniProtKB-KW"/>
</dbReference>
<dbReference type="InterPro" id="IPR003323">
    <property type="entry name" value="OTU_dom"/>
</dbReference>
<organism evidence="10 11">
    <name type="scientific">Araneus ventricosus</name>
    <name type="common">Orbweaver spider</name>
    <name type="synonym">Epeira ventricosa</name>
    <dbReference type="NCBI Taxonomy" id="182803"/>
    <lineage>
        <taxon>Eukaryota</taxon>
        <taxon>Metazoa</taxon>
        <taxon>Ecdysozoa</taxon>
        <taxon>Arthropoda</taxon>
        <taxon>Chelicerata</taxon>
        <taxon>Arachnida</taxon>
        <taxon>Araneae</taxon>
        <taxon>Araneomorphae</taxon>
        <taxon>Entelegynae</taxon>
        <taxon>Araneoidea</taxon>
        <taxon>Araneidae</taxon>
        <taxon>Araneus</taxon>
    </lineage>
</organism>
<keyword evidence="5" id="KW-0378">Hydrolase</keyword>
<reference evidence="10 11" key="1">
    <citation type="journal article" date="2019" name="Sci. Rep.">
        <title>Orb-weaving spider Araneus ventricosus genome elucidates the spidroin gene catalogue.</title>
        <authorList>
            <person name="Kono N."/>
            <person name="Nakamura H."/>
            <person name="Ohtoshi R."/>
            <person name="Moran D.A.P."/>
            <person name="Shinohara A."/>
            <person name="Yoshida Y."/>
            <person name="Fujiwara M."/>
            <person name="Mori M."/>
            <person name="Tomita M."/>
            <person name="Arakawa K."/>
        </authorList>
    </citation>
    <scope>NUCLEOTIDE SEQUENCE [LARGE SCALE GENOMIC DNA]</scope>
</reference>
<dbReference type="GO" id="GO:0016579">
    <property type="term" value="P:protein deubiquitination"/>
    <property type="evidence" value="ECO:0007669"/>
    <property type="project" value="TreeGrafter"/>
</dbReference>
<keyword evidence="11" id="KW-1185">Reference proteome</keyword>
<evidence type="ECO:0000256" key="6">
    <source>
        <dbReference type="ARBA" id="ARBA00022807"/>
    </source>
</evidence>
<feature type="signal peptide" evidence="8">
    <location>
        <begin position="1"/>
        <end position="28"/>
    </location>
</feature>
<dbReference type="EMBL" id="BGPR01000056">
    <property type="protein sequence ID" value="GBL87969.1"/>
    <property type="molecule type" value="Genomic_DNA"/>
</dbReference>
<dbReference type="PROSITE" id="PS50802">
    <property type="entry name" value="OTU"/>
    <property type="match status" value="1"/>
</dbReference>
<accession>A0A4Y2B984</accession>
<keyword evidence="6" id="KW-0788">Thiol protease</keyword>